<dbReference type="PANTHER" id="PTHR33476:SF26">
    <property type="match status" value="1"/>
</dbReference>
<name>A0A9R1WWW0_LACSA</name>
<dbReference type="Proteomes" id="UP000235145">
    <property type="component" value="Unassembled WGS sequence"/>
</dbReference>
<reference evidence="3 4" key="1">
    <citation type="journal article" date="2017" name="Nat. Commun.">
        <title>Genome assembly with in vitro proximity ligation data and whole-genome triplication in lettuce.</title>
        <authorList>
            <person name="Reyes-Chin-Wo S."/>
            <person name="Wang Z."/>
            <person name="Yang X."/>
            <person name="Kozik A."/>
            <person name="Arikit S."/>
            <person name="Song C."/>
            <person name="Xia L."/>
            <person name="Froenicke L."/>
            <person name="Lavelle D.O."/>
            <person name="Truco M.J."/>
            <person name="Xia R."/>
            <person name="Zhu S."/>
            <person name="Xu C."/>
            <person name="Xu H."/>
            <person name="Xu X."/>
            <person name="Cox K."/>
            <person name="Korf I."/>
            <person name="Meyers B.C."/>
            <person name="Michelmore R.W."/>
        </authorList>
    </citation>
    <scope>NUCLEOTIDE SEQUENCE [LARGE SCALE GENOMIC DNA]</scope>
    <source>
        <strain evidence="4">cv. Salinas</strain>
        <tissue evidence="3">Seedlings</tissue>
    </source>
</reference>
<keyword evidence="4" id="KW-1185">Reference proteome</keyword>
<comment type="caution">
    <text evidence="3">The sequence shown here is derived from an EMBL/GenBank/DDBJ whole genome shotgun (WGS) entry which is preliminary data.</text>
</comment>
<gene>
    <name evidence="3" type="ORF">LSAT_V11C800407440</name>
</gene>
<organism evidence="3 4">
    <name type="scientific">Lactuca sativa</name>
    <name type="common">Garden lettuce</name>
    <dbReference type="NCBI Taxonomy" id="4236"/>
    <lineage>
        <taxon>Eukaryota</taxon>
        <taxon>Viridiplantae</taxon>
        <taxon>Streptophyta</taxon>
        <taxon>Embryophyta</taxon>
        <taxon>Tracheophyta</taxon>
        <taxon>Spermatophyta</taxon>
        <taxon>Magnoliopsida</taxon>
        <taxon>eudicotyledons</taxon>
        <taxon>Gunneridae</taxon>
        <taxon>Pentapetalae</taxon>
        <taxon>asterids</taxon>
        <taxon>campanulids</taxon>
        <taxon>Asterales</taxon>
        <taxon>Asteraceae</taxon>
        <taxon>Cichorioideae</taxon>
        <taxon>Cichorieae</taxon>
        <taxon>Lactucinae</taxon>
        <taxon>Lactuca</taxon>
    </lineage>
</organism>
<dbReference type="GO" id="GO:0008356">
    <property type="term" value="P:asymmetric cell division"/>
    <property type="evidence" value="ECO:0007669"/>
    <property type="project" value="InterPro"/>
</dbReference>
<dbReference type="InterPro" id="IPR040348">
    <property type="entry name" value="POLAR-like"/>
</dbReference>
<evidence type="ECO:0000313" key="3">
    <source>
        <dbReference type="EMBL" id="KAJ0190279.1"/>
    </source>
</evidence>
<dbReference type="PANTHER" id="PTHR33476">
    <property type="entry name" value="EMB|CAB62613.1"/>
    <property type="match status" value="1"/>
</dbReference>
<dbReference type="OrthoDB" id="1701885at2759"/>
<protein>
    <submittedName>
        <fullName evidence="3">Uncharacterized protein</fullName>
    </submittedName>
</protein>
<sequence length="410" mass="46466">MEFWVVAAATGAGYVAKHWQNLSGEKDGSSKQSQPLPSPRLQQDARQVFDKIPDPVFPLPKLAKRCLLDRDVDQVSGSTSTFIEKRVDQDHTNEINGKQEYLDTSSDNRLHKFKTKNMNRKPFTSLRPLVVTGNNKDSKDHKVVLMEEKENGNGACIDDSPFLEQPIGSMKLPKRQNENFDMVLLFVGITMGILSGTFTNQKEIEHLNDLLEQAENMVKDLHSKLEIKDGFTTKKLEIEPDVTAINSPKGEKFEKFELTSDIEAELEAELERLEENMKSCTTQRLSNVVEIDSDFEADMARGDLNLDTVTWQLDSQSSESDPRGKTGKSSKSENTNRVFTPNYAVSSIDLQLRLHEVIESNLEARIKELESLLKNQNTQNTPRSHSPCPQEENSFWDFDHTRIESFSSTP</sequence>
<evidence type="ECO:0000313" key="4">
    <source>
        <dbReference type="Proteomes" id="UP000235145"/>
    </source>
</evidence>
<dbReference type="AlphaFoldDB" id="A0A9R1WWW0"/>
<feature type="region of interest" description="Disordered" evidence="2">
    <location>
        <begin position="375"/>
        <end position="394"/>
    </location>
</feature>
<feature type="compositionally biased region" description="Polar residues" evidence="2">
    <location>
        <begin position="327"/>
        <end position="338"/>
    </location>
</feature>
<proteinExistence type="predicted"/>
<feature type="coiled-coil region" evidence="1">
    <location>
        <begin position="256"/>
        <end position="283"/>
    </location>
</feature>
<dbReference type="Gramene" id="rna-gnl|WGS:NBSK|LSAT_8X46340_mrna">
    <property type="protein sequence ID" value="cds-PLY68786.1"/>
    <property type="gene ID" value="gene-LSAT_8X46340"/>
</dbReference>
<dbReference type="EMBL" id="NBSK02000008">
    <property type="protein sequence ID" value="KAJ0190279.1"/>
    <property type="molecule type" value="Genomic_DNA"/>
</dbReference>
<evidence type="ECO:0000256" key="1">
    <source>
        <dbReference type="SAM" id="Coils"/>
    </source>
</evidence>
<feature type="region of interest" description="Disordered" evidence="2">
    <location>
        <begin position="313"/>
        <end position="338"/>
    </location>
</feature>
<evidence type="ECO:0000256" key="2">
    <source>
        <dbReference type="SAM" id="MobiDB-lite"/>
    </source>
</evidence>
<feature type="compositionally biased region" description="Polar residues" evidence="2">
    <location>
        <begin position="375"/>
        <end position="384"/>
    </location>
</feature>
<accession>A0A9R1WWW0</accession>
<keyword evidence="1" id="KW-0175">Coiled coil</keyword>